<reference evidence="2 3" key="1">
    <citation type="submission" date="2019-01" db="EMBL/GenBank/DDBJ databases">
        <title>Chengkuizengella sp. nov., isolated from deep-sea sediment of East Pacific Ocean.</title>
        <authorList>
            <person name="Yang J."/>
            <person name="Lai Q."/>
            <person name="Shao Z."/>
        </authorList>
    </citation>
    <scope>NUCLEOTIDE SEQUENCE [LARGE SCALE GENOMIC DNA]</scope>
    <source>
        <strain evidence="2 3">YPA3-1-1</strain>
    </source>
</reference>
<organism evidence="2 3">
    <name type="scientific">Chengkuizengella marina</name>
    <dbReference type="NCBI Taxonomy" id="2507566"/>
    <lineage>
        <taxon>Bacteria</taxon>
        <taxon>Bacillati</taxon>
        <taxon>Bacillota</taxon>
        <taxon>Bacilli</taxon>
        <taxon>Bacillales</taxon>
        <taxon>Paenibacillaceae</taxon>
        <taxon>Chengkuizengella</taxon>
    </lineage>
</organism>
<sequence length="216" mass="23737">MKKIIITLIAVLLLSVPVVNAEQVESVYTVESYIHYLENEGAIETLNQFKNLKAEDQEKFLEYINNPAMMFDTSDSNIEIVEKTITKDIKSEKSAFALASGTRTIEHVKELDILGLNVLKYKVEGTYDYNSSGATKAVSATGVVLRNLNPMVQTELTSVNGAGRGVVNIGNGIYTAKVSFDYEIGPLNGLDVQIGTYYMTVTGDEDGKISGSFWRS</sequence>
<protein>
    <submittedName>
        <fullName evidence="2">Uncharacterized protein</fullName>
    </submittedName>
</protein>
<feature type="chain" id="PRO_5027099987" evidence="1">
    <location>
        <begin position="22"/>
        <end position="216"/>
    </location>
</feature>
<accession>A0A6N9Q2I3</accession>
<evidence type="ECO:0000256" key="1">
    <source>
        <dbReference type="SAM" id="SignalP"/>
    </source>
</evidence>
<gene>
    <name evidence="2" type="ORF">ERL59_05975</name>
</gene>
<keyword evidence="1" id="KW-0732">Signal</keyword>
<dbReference type="OrthoDB" id="2943481at2"/>
<comment type="caution">
    <text evidence="2">The sequence shown here is derived from an EMBL/GenBank/DDBJ whole genome shotgun (WGS) entry which is preliminary data.</text>
</comment>
<dbReference type="AlphaFoldDB" id="A0A6N9Q2I3"/>
<evidence type="ECO:0000313" key="3">
    <source>
        <dbReference type="Proteomes" id="UP000448943"/>
    </source>
</evidence>
<name>A0A6N9Q2I3_9BACL</name>
<proteinExistence type="predicted"/>
<evidence type="ECO:0000313" key="2">
    <source>
        <dbReference type="EMBL" id="NBI28498.1"/>
    </source>
</evidence>
<keyword evidence="3" id="KW-1185">Reference proteome</keyword>
<dbReference type="Proteomes" id="UP000448943">
    <property type="component" value="Unassembled WGS sequence"/>
</dbReference>
<dbReference type="EMBL" id="SIJB01000014">
    <property type="protein sequence ID" value="NBI28498.1"/>
    <property type="molecule type" value="Genomic_DNA"/>
</dbReference>
<dbReference type="RefSeq" id="WP_160645286.1">
    <property type="nucleotide sequence ID" value="NZ_SIJB01000014.1"/>
</dbReference>
<feature type="signal peptide" evidence="1">
    <location>
        <begin position="1"/>
        <end position="21"/>
    </location>
</feature>